<protein>
    <submittedName>
        <fullName evidence="8">Uncharacterized membrane protein YccC</fullName>
    </submittedName>
</protein>
<keyword evidence="3" id="KW-1003">Cell membrane</keyword>
<gene>
    <name evidence="8" type="ORF">SAMN05421548_13245</name>
</gene>
<reference evidence="9" key="1">
    <citation type="submission" date="2016-09" db="EMBL/GenBank/DDBJ databases">
        <authorList>
            <person name="Varghese N."/>
            <person name="Submissions S."/>
        </authorList>
    </citation>
    <scope>NUCLEOTIDE SEQUENCE [LARGE SCALE GENOMIC DNA]</scope>
    <source>
        <strain evidence="9">TNe-862</strain>
    </source>
</reference>
<comment type="subcellular location">
    <subcellularLocation>
        <location evidence="1">Cell membrane</location>
        <topology evidence="1">Multi-pass membrane protein</topology>
    </subcellularLocation>
</comment>
<evidence type="ECO:0000313" key="8">
    <source>
        <dbReference type="EMBL" id="SDE08568.1"/>
    </source>
</evidence>
<dbReference type="InterPro" id="IPR006726">
    <property type="entry name" value="PHBA_efflux_AaeB/fusaric-R"/>
</dbReference>
<feature type="transmembrane region" description="Helical" evidence="7">
    <location>
        <begin position="15"/>
        <end position="31"/>
    </location>
</feature>
<evidence type="ECO:0000256" key="4">
    <source>
        <dbReference type="ARBA" id="ARBA00022692"/>
    </source>
</evidence>
<proteinExistence type="predicted"/>
<feature type="transmembrane region" description="Helical" evidence="7">
    <location>
        <begin position="61"/>
        <end position="81"/>
    </location>
</feature>
<keyword evidence="5 7" id="KW-1133">Transmembrane helix</keyword>
<feature type="transmembrane region" description="Helical" evidence="7">
    <location>
        <begin position="398"/>
        <end position="419"/>
    </location>
</feature>
<keyword evidence="4 7" id="KW-0812">Transmembrane</keyword>
<dbReference type="GO" id="GO:0022857">
    <property type="term" value="F:transmembrane transporter activity"/>
    <property type="evidence" value="ECO:0007669"/>
    <property type="project" value="InterPro"/>
</dbReference>
<name>A0A1G7A0V4_9BURK</name>
<feature type="transmembrane region" description="Helical" evidence="7">
    <location>
        <begin position="123"/>
        <end position="139"/>
    </location>
</feature>
<evidence type="ECO:0000313" key="9">
    <source>
        <dbReference type="Proteomes" id="UP000198908"/>
    </source>
</evidence>
<sequence length="682" mass="74802">MLALYLALSLDLPRPYWAMATVYVVSNPFLGPGRSKSVYRVVGTVIGAGIAVLLVPPLANVPLILCVLVVLWVAVLLFLSMSDRTARGYAFLLAGYTTLLIVLPASIDPTSVFEVAVSRTEEVVLGIVCAGVVGAVVFPRQLAPAVIDSVDSWFDDAILYTSEALSGTADEQKVYASLQRLAATVHRLELGISQMSYDHVTSSVVERMETLRRRMKLFLPIVVSLADAHRALVKESSPALDGLDRLVHDVLVWMRASVTEGKSSQVLSGIASGTWKQRLREAKPSQEEFANWRGALRSDVLWRLDQITDIWHDCVSLRAGVWDKSANWEPRLDHWLAEKNDRYFDNVSMLLSLISAVGAIAVVGVFWIEARWVDGSTAVMLAAIACGLFAALDEPVPHVYRFFLAILASTVLAGVYLFVALPHVQGFLPLAVLFAGPFIFIGAFIPGPTFGVTAMLVAVFTARFTSIQSVYDANFEEFLNSSLAGVAGAFFAVVWTKVTRPFGSEFIMARILRSIWFNVSIASRPIAAKKRREVLPKILDQVVQLIQRIHPAGAQSYFSVESLRDLQIALVSSDLCNVRDVLDDGLSQQVEDVLWKVSAYYSSCAQIGFRQIVPVDTLSKIDSVLKIFMSRSVNMHDNRRGRAAGPHAMESNISDIRDATRALIGLRLSLPSGPYRGSASLI</sequence>
<dbReference type="AlphaFoldDB" id="A0A1G7A0V4"/>
<dbReference type="PANTHER" id="PTHR30509:SF9">
    <property type="entry name" value="MULTIDRUG RESISTANCE PROTEIN MDTO"/>
    <property type="match status" value="1"/>
</dbReference>
<evidence type="ECO:0000256" key="5">
    <source>
        <dbReference type="ARBA" id="ARBA00022989"/>
    </source>
</evidence>
<feature type="transmembrane region" description="Helical" evidence="7">
    <location>
        <begin position="38"/>
        <end position="55"/>
    </location>
</feature>
<dbReference type="EMBL" id="FMYQ01000032">
    <property type="protein sequence ID" value="SDE08568.1"/>
    <property type="molecule type" value="Genomic_DNA"/>
</dbReference>
<dbReference type="STRING" id="416944.SAMN05421548_13245"/>
<feature type="transmembrane region" description="Helical" evidence="7">
    <location>
        <begin position="349"/>
        <end position="368"/>
    </location>
</feature>
<keyword evidence="6 7" id="KW-0472">Membrane</keyword>
<dbReference type="PANTHER" id="PTHR30509">
    <property type="entry name" value="P-HYDROXYBENZOIC ACID EFFLUX PUMP SUBUNIT-RELATED"/>
    <property type="match status" value="1"/>
</dbReference>
<evidence type="ECO:0000256" key="7">
    <source>
        <dbReference type="SAM" id="Phobius"/>
    </source>
</evidence>
<organism evidence="8 9">
    <name type="scientific">Paraburkholderia lycopersici</name>
    <dbReference type="NCBI Taxonomy" id="416944"/>
    <lineage>
        <taxon>Bacteria</taxon>
        <taxon>Pseudomonadati</taxon>
        <taxon>Pseudomonadota</taxon>
        <taxon>Betaproteobacteria</taxon>
        <taxon>Burkholderiales</taxon>
        <taxon>Burkholderiaceae</taxon>
        <taxon>Paraburkholderia</taxon>
    </lineage>
</organism>
<dbReference type="Pfam" id="PF04632">
    <property type="entry name" value="FUSC"/>
    <property type="match status" value="1"/>
</dbReference>
<keyword evidence="9" id="KW-1185">Reference proteome</keyword>
<feature type="transmembrane region" description="Helical" evidence="7">
    <location>
        <begin position="375"/>
        <end position="392"/>
    </location>
</feature>
<accession>A0A1G7A0V4</accession>
<evidence type="ECO:0000256" key="1">
    <source>
        <dbReference type="ARBA" id="ARBA00004651"/>
    </source>
</evidence>
<dbReference type="GO" id="GO:0005886">
    <property type="term" value="C:plasma membrane"/>
    <property type="evidence" value="ECO:0007669"/>
    <property type="project" value="UniProtKB-SubCell"/>
</dbReference>
<evidence type="ECO:0000256" key="2">
    <source>
        <dbReference type="ARBA" id="ARBA00022448"/>
    </source>
</evidence>
<dbReference type="Proteomes" id="UP000198908">
    <property type="component" value="Unassembled WGS sequence"/>
</dbReference>
<evidence type="ECO:0000256" key="3">
    <source>
        <dbReference type="ARBA" id="ARBA00022475"/>
    </source>
</evidence>
<keyword evidence="2" id="KW-0813">Transport</keyword>
<feature type="transmembrane region" description="Helical" evidence="7">
    <location>
        <begin position="88"/>
        <end position="107"/>
    </location>
</feature>
<evidence type="ECO:0000256" key="6">
    <source>
        <dbReference type="ARBA" id="ARBA00023136"/>
    </source>
</evidence>
<feature type="transmembrane region" description="Helical" evidence="7">
    <location>
        <begin position="478"/>
        <end position="495"/>
    </location>
</feature>